<evidence type="ECO:0000256" key="1">
    <source>
        <dbReference type="ARBA" id="ARBA00005953"/>
    </source>
</evidence>
<dbReference type="InterPro" id="IPR006684">
    <property type="entry name" value="YbgC/YbaW"/>
</dbReference>
<dbReference type="GO" id="GO:0016787">
    <property type="term" value="F:hydrolase activity"/>
    <property type="evidence" value="ECO:0007669"/>
    <property type="project" value="UniProtKB-KW"/>
</dbReference>
<comment type="caution">
    <text evidence="4">The sequence shown here is derived from an EMBL/GenBank/DDBJ whole genome shotgun (WGS) entry which is preliminary data.</text>
</comment>
<evidence type="ECO:0000313" key="4">
    <source>
        <dbReference type="EMBL" id="MDO7906109.1"/>
    </source>
</evidence>
<evidence type="ECO:0000256" key="2">
    <source>
        <dbReference type="ARBA" id="ARBA00022801"/>
    </source>
</evidence>
<evidence type="ECO:0000259" key="3">
    <source>
        <dbReference type="Pfam" id="PF03061"/>
    </source>
</evidence>
<dbReference type="InterPro" id="IPR050563">
    <property type="entry name" value="4-hydroxybenzoyl-CoA_TE"/>
</dbReference>
<dbReference type="EMBL" id="JAUQTB010000002">
    <property type="protein sequence ID" value="MDO7906109.1"/>
    <property type="molecule type" value="Genomic_DNA"/>
</dbReference>
<proteinExistence type="inferred from homology"/>
<reference evidence="4 5" key="1">
    <citation type="submission" date="2023-07" db="EMBL/GenBank/DDBJ databases">
        <title>Paenibacillus sp. JX-17 nov. isolated from soil.</title>
        <authorList>
            <person name="Wan Y."/>
            <person name="Liu B."/>
        </authorList>
    </citation>
    <scope>NUCLEOTIDE SEQUENCE [LARGE SCALE GENOMIC DNA]</scope>
    <source>
        <strain evidence="4 5">JX-17</strain>
    </source>
</reference>
<protein>
    <submittedName>
        <fullName evidence="4">Thioesterase family protein</fullName>
        <ecNumber evidence="4">3.1.2.-</ecNumber>
    </submittedName>
</protein>
<dbReference type="InterPro" id="IPR008272">
    <property type="entry name" value="HB-CoA_thioesterase_AS"/>
</dbReference>
<dbReference type="PANTHER" id="PTHR31793">
    <property type="entry name" value="4-HYDROXYBENZOYL-COA THIOESTERASE FAMILY MEMBER"/>
    <property type="match status" value="1"/>
</dbReference>
<dbReference type="EC" id="3.1.2.-" evidence="4"/>
<dbReference type="Pfam" id="PF03061">
    <property type="entry name" value="4HBT"/>
    <property type="match status" value="1"/>
</dbReference>
<keyword evidence="2 4" id="KW-0378">Hydrolase</keyword>
<dbReference type="SUPFAM" id="SSF54637">
    <property type="entry name" value="Thioesterase/thiol ester dehydrase-isomerase"/>
    <property type="match status" value="1"/>
</dbReference>
<gene>
    <name evidence="4" type="ORF">Q5741_06710</name>
</gene>
<organism evidence="4 5">
    <name type="scientific">Paenibacillus lacisoli</name>
    <dbReference type="NCBI Taxonomy" id="3064525"/>
    <lineage>
        <taxon>Bacteria</taxon>
        <taxon>Bacillati</taxon>
        <taxon>Bacillota</taxon>
        <taxon>Bacilli</taxon>
        <taxon>Bacillales</taxon>
        <taxon>Paenibacillaceae</taxon>
        <taxon>Paenibacillus</taxon>
    </lineage>
</organism>
<dbReference type="InterPro" id="IPR029069">
    <property type="entry name" value="HotDog_dom_sf"/>
</dbReference>
<dbReference type="NCBIfam" id="TIGR00051">
    <property type="entry name" value="YbgC/FadM family acyl-CoA thioesterase"/>
    <property type="match status" value="1"/>
</dbReference>
<keyword evidence="5" id="KW-1185">Reference proteome</keyword>
<dbReference type="PANTHER" id="PTHR31793:SF27">
    <property type="entry name" value="NOVEL THIOESTERASE SUPERFAMILY DOMAIN AND SAPOSIN A-TYPE DOMAIN CONTAINING PROTEIN (0610012H03RIK)"/>
    <property type="match status" value="1"/>
</dbReference>
<evidence type="ECO:0000313" key="5">
    <source>
        <dbReference type="Proteomes" id="UP001240171"/>
    </source>
</evidence>
<dbReference type="PROSITE" id="PS01328">
    <property type="entry name" value="4HBCOA_THIOESTERASE"/>
    <property type="match status" value="1"/>
</dbReference>
<dbReference type="RefSeq" id="WP_305023283.1">
    <property type="nucleotide sequence ID" value="NZ_JAUQTB010000002.1"/>
</dbReference>
<dbReference type="PIRSF" id="PIRSF003230">
    <property type="entry name" value="YbgC"/>
    <property type="match status" value="1"/>
</dbReference>
<comment type="similarity">
    <text evidence="1">Belongs to the 4-hydroxybenzoyl-CoA thioesterase family.</text>
</comment>
<sequence length="171" mass="20083">MNHNLHDGMNRWFAAELRVRYSECDQMGVVYHGNYLNWFEVGRTEMIRESGHTYRSMEDAGVLLPVTDLNVNFRQPANYDDKIVVFTRMTVFTKLRLSYTYEIRRWDADASANRDPMKVWRMGEVLPGELLVTGETSHVWLSKDWKPVRLDRVLPELYDTLSSLFTGDGKR</sequence>
<feature type="domain" description="Thioesterase" evidence="3">
    <location>
        <begin position="27"/>
        <end position="105"/>
    </location>
</feature>
<name>A0ABT9CA31_9BACL</name>
<dbReference type="CDD" id="cd00586">
    <property type="entry name" value="4HBT"/>
    <property type="match status" value="1"/>
</dbReference>
<dbReference type="InterPro" id="IPR006683">
    <property type="entry name" value="Thioestr_dom"/>
</dbReference>
<dbReference type="Gene3D" id="3.10.129.10">
    <property type="entry name" value="Hotdog Thioesterase"/>
    <property type="match status" value="1"/>
</dbReference>
<accession>A0ABT9CA31</accession>
<dbReference type="Proteomes" id="UP001240171">
    <property type="component" value="Unassembled WGS sequence"/>
</dbReference>